<reference evidence="1 2" key="1">
    <citation type="journal article" date="2021" name="Sci. Rep.">
        <title>Chromosome anchoring in Senegalese sole (Solea senegalensis) reveals sex-associated markers and genome rearrangements in flatfish.</title>
        <authorList>
            <person name="Guerrero-Cozar I."/>
            <person name="Gomez-Garrido J."/>
            <person name="Berbel C."/>
            <person name="Martinez-Blanch J.F."/>
            <person name="Alioto T."/>
            <person name="Claros M.G."/>
            <person name="Gagnaire P.A."/>
            <person name="Manchado M."/>
        </authorList>
    </citation>
    <scope>NUCLEOTIDE SEQUENCE [LARGE SCALE GENOMIC DNA]</scope>
    <source>
        <strain evidence="1">Sse05_10M</strain>
    </source>
</reference>
<evidence type="ECO:0000313" key="2">
    <source>
        <dbReference type="Proteomes" id="UP000693946"/>
    </source>
</evidence>
<dbReference type="Proteomes" id="UP000693946">
    <property type="component" value="Linkage Group LG2"/>
</dbReference>
<dbReference type="AlphaFoldDB" id="A0AAV6RHB2"/>
<evidence type="ECO:0000313" key="1">
    <source>
        <dbReference type="EMBL" id="KAG7503386.1"/>
    </source>
</evidence>
<comment type="caution">
    <text evidence="1">The sequence shown here is derived from an EMBL/GenBank/DDBJ whole genome shotgun (WGS) entry which is preliminary data.</text>
</comment>
<protein>
    <submittedName>
        <fullName evidence="1">Uncharacterized protein</fullName>
    </submittedName>
</protein>
<accession>A0AAV6RHB2</accession>
<keyword evidence="2" id="KW-1185">Reference proteome</keyword>
<sequence length="72" mass="8320">MKWSSQTVIRRTVDQQFSLLLYCKSWMKRVMNNLMKSESVAVALMLGLIADELQLGIQESADEDESRRQVNV</sequence>
<dbReference type="EMBL" id="JAGKHQ010000012">
    <property type="protein sequence ID" value="KAG7503386.1"/>
    <property type="molecule type" value="Genomic_DNA"/>
</dbReference>
<proteinExistence type="predicted"/>
<organism evidence="1 2">
    <name type="scientific">Solea senegalensis</name>
    <name type="common">Senegalese sole</name>
    <dbReference type="NCBI Taxonomy" id="28829"/>
    <lineage>
        <taxon>Eukaryota</taxon>
        <taxon>Metazoa</taxon>
        <taxon>Chordata</taxon>
        <taxon>Craniata</taxon>
        <taxon>Vertebrata</taxon>
        <taxon>Euteleostomi</taxon>
        <taxon>Actinopterygii</taxon>
        <taxon>Neopterygii</taxon>
        <taxon>Teleostei</taxon>
        <taxon>Neoteleostei</taxon>
        <taxon>Acanthomorphata</taxon>
        <taxon>Carangaria</taxon>
        <taxon>Pleuronectiformes</taxon>
        <taxon>Pleuronectoidei</taxon>
        <taxon>Soleidae</taxon>
        <taxon>Solea</taxon>
    </lineage>
</organism>
<gene>
    <name evidence="1" type="ORF">JOB18_037573</name>
</gene>
<name>A0AAV6RHB2_SOLSE</name>